<reference evidence="1 2" key="1">
    <citation type="journal article" date="2015" name="Front. Microbiol.">
        <title>Genome sequence of the plant growth promoting endophytic yeast Rhodotorula graminis WP1.</title>
        <authorList>
            <person name="Firrincieli A."/>
            <person name="Otillar R."/>
            <person name="Salamov A."/>
            <person name="Schmutz J."/>
            <person name="Khan Z."/>
            <person name="Redman R.S."/>
            <person name="Fleck N.D."/>
            <person name="Lindquist E."/>
            <person name="Grigoriev I.V."/>
            <person name="Doty S.L."/>
        </authorList>
    </citation>
    <scope>NUCLEOTIDE SEQUENCE [LARGE SCALE GENOMIC DNA]</scope>
    <source>
        <strain evidence="1 2">WP1</strain>
    </source>
</reference>
<organism evidence="1 2">
    <name type="scientific">Rhodotorula graminis (strain WP1)</name>
    <dbReference type="NCBI Taxonomy" id="578459"/>
    <lineage>
        <taxon>Eukaryota</taxon>
        <taxon>Fungi</taxon>
        <taxon>Dikarya</taxon>
        <taxon>Basidiomycota</taxon>
        <taxon>Pucciniomycotina</taxon>
        <taxon>Microbotryomycetes</taxon>
        <taxon>Sporidiobolales</taxon>
        <taxon>Sporidiobolaceae</taxon>
        <taxon>Rhodotorula</taxon>
    </lineage>
</organism>
<dbReference type="Proteomes" id="UP000053890">
    <property type="component" value="Unassembled WGS sequence"/>
</dbReference>
<evidence type="ECO:0000313" key="2">
    <source>
        <dbReference type="Proteomes" id="UP000053890"/>
    </source>
</evidence>
<evidence type="ECO:0008006" key="3">
    <source>
        <dbReference type="Google" id="ProtNLM"/>
    </source>
</evidence>
<name>A0A194SG33_RHOGW</name>
<dbReference type="InterPro" id="IPR051908">
    <property type="entry name" value="Ribosomal_N-acetyltransferase"/>
</dbReference>
<proteinExistence type="predicted"/>
<dbReference type="GeneID" id="28974271"/>
<dbReference type="GO" id="GO:0008999">
    <property type="term" value="F:protein-N-terminal-alanine acetyltransferase activity"/>
    <property type="evidence" value="ECO:0007669"/>
    <property type="project" value="TreeGrafter"/>
</dbReference>
<dbReference type="SUPFAM" id="SSF55729">
    <property type="entry name" value="Acyl-CoA N-acyltransferases (Nat)"/>
    <property type="match status" value="1"/>
</dbReference>
<dbReference type="RefSeq" id="XP_018274650.1">
    <property type="nucleotide sequence ID" value="XM_018413822.1"/>
</dbReference>
<keyword evidence="2" id="KW-1185">Reference proteome</keyword>
<accession>A0A194SG33</accession>
<dbReference type="Gene3D" id="3.40.630.30">
    <property type="match status" value="1"/>
</dbReference>
<dbReference type="EMBL" id="KQ474073">
    <property type="protein sequence ID" value="KPV78601.1"/>
    <property type="molecule type" value="Genomic_DNA"/>
</dbReference>
<evidence type="ECO:0000313" key="1">
    <source>
        <dbReference type="EMBL" id="KPV78601.1"/>
    </source>
</evidence>
<dbReference type="OMA" id="ECMVRND"/>
<dbReference type="GO" id="GO:1990189">
    <property type="term" value="F:protein N-terminal-serine acetyltransferase activity"/>
    <property type="evidence" value="ECO:0007669"/>
    <property type="project" value="TreeGrafter"/>
</dbReference>
<sequence length="295" mass="32821">MHFLNKYTPPAPLAEAAYEAQTPPEAYDLAFCYDLPSEAVLRSEGVRLVPLIPSLHGPRLHKLYNAHPEGFFYLPYGPFPSYPAFLTFLEERRREPGTLLFAVHDLGLDFDDTRAGEEDELREERIAGIVGVLKSTPANRMTEIGHLHIPSPFQRIHVLTHSIALLLRWLLTPPSSAAPSSPPGLGLRRVQWFANALNVPSIRAAERLGFSLEAAHMAWDRVTVPGKEGVALPAFVQGAWRDEEERIGRGRHSAVLAIGWDDWSEKGGRERVDELLEGRPVVRRRAADVPGLLAA</sequence>
<dbReference type="PANTHER" id="PTHR43441:SF5">
    <property type="entry name" value="FAMILY ACETYLTRANSFERASE, PUTATIVE-RELATED"/>
    <property type="match status" value="1"/>
</dbReference>
<dbReference type="AlphaFoldDB" id="A0A194SG33"/>
<protein>
    <recommendedName>
        <fullName evidence="3">N-acetyltransferase domain-containing protein</fullName>
    </recommendedName>
</protein>
<dbReference type="InterPro" id="IPR016181">
    <property type="entry name" value="Acyl_CoA_acyltransferase"/>
</dbReference>
<dbReference type="OrthoDB" id="41238at2759"/>
<gene>
    <name evidence="1" type="ORF">RHOBADRAFT_41146</name>
</gene>
<dbReference type="PANTHER" id="PTHR43441">
    <property type="entry name" value="RIBOSOMAL-PROTEIN-SERINE ACETYLTRANSFERASE"/>
    <property type="match status" value="1"/>
</dbReference>